<evidence type="ECO:0000313" key="1">
    <source>
        <dbReference type="EMBL" id="GFO15236.1"/>
    </source>
</evidence>
<comment type="caution">
    <text evidence="1">The sequence shown here is derived from an EMBL/GenBank/DDBJ whole genome shotgun (WGS) entry which is preliminary data.</text>
</comment>
<dbReference type="Proteomes" id="UP000735302">
    <property type="component" value="Unassembled WGS sequence"/>
</dbReference>
<name>A0AAV4AVW2_9GAST</name>
<reference evidence="1 2" key="1">
    <citation type="journal article" date="2021" name="Elife">
        <title>Chloroplast acquisition without the gene transfer in kleptoplastic sea slugs, Plakobranchus ocellatus.</title>
        <authorList>
            <person name="Maeda T."/>
            <person name="Takahashi S."/>
            <person name="Yoshida T."/>
            <person name="Shimamura S."/>
            <person name="Takaki Y."/>
            <person name="Nagai Y."/>
            <person name="Toyoda A."/>
            <person name="Suzuki Y."/>
            <person name="Arimoto A."/>
            <person name="Ishii H."/>
            <person name="Satoh N."/>
            <person name="Nishiyama T."/>
            <person name="Hasebe M."/>
            <person name="Maruyama T."/>
            <person name="Minagawa J."/>
            <person name="Obokata J."/>
            <person name="Shigenobu S."/>
        </authorList>
    </citation>
    <scope>NUCLEOTIDE SEQUENCE [LARGE SCALE GENOMIC DNA]</scope>
</reference>
<protein>
    <submittedName>
        <fullName evidence="1">Uncharacterized protein</fullName>
    </submittedName>
</protein>
<dbReference type="AlphaFoldDB" id="A0AAV4AVW2"/>
<organism evidence="1 2">
    <name type="scientific">Plakobranchus ocellatus</name>
    <dbReference type="NCBI Taxonomy" id="259542"/>
    <lineage>
        <taxon>Eukaryota</taxon>
        <taxon>Metazoa</taxon>
        <taxon>Spiralia</taxon>
        <taxon>Lophotrochozoa</taxon>
        <taxon>Mollusca</taxon>
        <taxon>Gastropoda</taxon>
        <taxon>Heterobranchia</taxon>
        <taxon>Euthyneura</taxon>
        <taxon>Panpulmonata</taxon>
        <taxon>Sacoglossa</taxon>
        <taxon>Placobranchoidea</taxon>
        <taxon>Plakobranchidae</taxon>
        <taxon>Plakobranchus</taxon>
    </lineage>
</organism>
<accession>A0AAV4AVW2</accession>
<dbReference type="EMBL" id="BLXT01004605">
    <property type="protein sequence ID" value="GFO15236.1"/>
    <property type="molecule type" value="Genomic_DNA"/>
</dbReference>
<sequence length="127" mass="13458">MTKGDLPGDQMRRYNRVRLSHSCMPINPHPSASTKRLLFTSSIVVCFLPNPSAGVGGAGCVEVRLWPGESPVSRPPKLQSGCLAQTAGQRPIAGVQLTLSPGVLSQGRSKLVVMRADPALNVNKEGV</sequence>
<gene>
    <name evidence="1" type="ORF">PoB_004174100</name>
</gene>
<proteinExistence type="predicted"/>
<keyword evidence="2" id="KW-1185">Reference proteome</keyword>
<evidence type="ECO:0000313" key="2">
    <source>
        <dbReference type="Proteomes" id="UP000735302"/>
    </source>
</evidence>